<comment type="similarity">
    <text evidence="12">Belongs to the cytochrome b561 family.</text>
</comment>
<evidence type="ECO:0000256" key="8">
    <source>
        <dbReference type="ARBA" id="ARBA00022982"/>
    </source>
</evidence>
<evidence type="ECO:0000256" key="6">
    <source>
        <dbReference type="ARBA" id="ARBA00022692"/>
    </source>
</evidence>
<dbReference type="GO" id="GO:0046872">
    <property type="term" value="F:metal ion binding"/>
    <property type="evidence" value="ECO:0007669"/>
    <property type="project" value="UniProtKB-KW"/>
</dbReference>
<keyword evidence="4" id="KW-1003">Cell membrane</keyword>
<gene>
    <name evidence="15" type="ORF">GGQ63_003951</name>
</gene>
<protein>
    <submittedName>
        <fullName evidence="15">Cytochrome b561</fullName>
    </submittedName>
</protein>
<comment type="caution">
    <text evidence="15">The sequence shown here is derived from an EMBL/GenBank/DDBJ whole genome shotgun (WGS) entry which is preliminary data.</text>
</comment>
<evidence type="ECO:0000256" key="3">
    <source>
        <dbReference type="ARBA" id="ARBA00022448"/>
    </source>
</evidence>
<dbReference type="InterPro" id="IPR011577">
    <property type="entry name" value="Cyt_b561_bac/Ni-Hgenase"/>
</dbReference>
<feature type="transmembrane region" description="Helical" evidence="13">
    <location>
        <begin position="54"/>
        <end position="72"/>
    </location>
</feature>
<feature type="transmembrane region" description="Helical" evidence="13">
    <location>
        <begin position="7"/>
        <end position="28"/>
    </location>
</feature>
<comment type="cofactor">
    <cofactor evidence="1">
        <name>heme b</name>
        <dbReference type="ChEBI" id="CHEBI:60344"/>
    </cofactor>
</comment>
<feature type="transmembrane region" description="Helical" evidence="13">
    <location>
        <begin position="129"/>
        <end position="148"/>
    </location>
</feature>
<evidence type="ECO:0000256" key="13">
    <source>
        <dbReference type="SAM" id="Phobius"/>
    </source>
</evidence>
<evidence type="ECO:0000256" key="10">
    <source>
        <dbReference type="ARBA" id="ARBA00023004"/>
    </source>
</evidence>
<evidence type="ECO:0000313" key="15">
    <source>
        <dbReference type="EMBL" id="MBB5754859.1"/>
    </source>
</evidence>
<evidence type="ECO:0000256" key="1">
    <source>
        <dbReference type="ARBA" id="ARBA00001970"/>
    </source>
</evidence>
<dbReference type="GO" id="GO:0022904">
    <property type="term" value="P:respiratory electron transport chain"/>
    <property type="evidence" value="ECO:0007669"/>
    <property type="project" value="InterPro"/>
</dbReference>
<comment type="subcellular location">
    <subcellularLocation>
        <location evidence="2">Cell membrane</location>
        <topology evidence="2">Multi-pass membrane protein</topology>
    </subcellularLocation>
</comment>
<evidence type="ECO:0000256" key="7">
    <source>
        <dbReference type="ARBA" id="ARBA00022723"/>
    </source>
</evidence>
<dbReference type="GO" id="GO:0005886">
    <property type="term" value="C:plasma membrane"/>
    <property type="evidence" value="ECO:0007669"/>
    <property type="project" value="UniProtKB-SubCell"/>
</dbReference>
<accession>A0A7W9FQB3</accession>
<dbReference type="AlphaFoldDB" id="A0A7W9FQB3"/>
<evidence type="ECO:0000256" key="4">
    <source>
        <dbReference type="ARBA" id="ARBA00022475"/>
    </source>
</evidence>
<dbReference type="GO" id="GO:0020037">
    <property type="term" value="F:heme binding"/>
    <property type="evidence" value="ECO:0007669"/>
    <property type="project" value="TreeGrafter"/>
</dbReference>
<feature type="domain" description="Cytochrome b561 bacterial/Ni-hydrogenase" evidence="14">
    <location>
        <begin position="7"/>
        <end position="159"/>
    </location>
</feature>
<keyword evidence="6 13" id="KW-0812">Transmembrane</keyword>
<dbReference type="GO" id="GO:0009055">
    <property type="term" value="F:electron transfer activity"/>
    <property type="evidence" value="ECO:0007669"/>
    <property type="project" value="InterPro"/>
</dbReference>
<keyword evidence="10" id="KW-0408">Iron</keyword>
<name>A0A7W9FQB3_9HYPH</name>
<dbReference type="Proteomes" id="UP000523821">
    <property type="component" value="Unassembled WGS sequence"/>
</dbReference>
<keyword evidence="5" id="KW-0349">Heme</keyword>
<evidence type="ECO:0000256" key="12">
    <source>
        <dbReference type="ARBA" id="ARBA00037975"/>
    </source>
</evidence>
<organism evidence="15 16">
    <name type="scientific">Prosthecomicrobium pneumaticum</name>
    <dbReference type="NCBI Taxonomy" id="81895"/>
    <lineage>
        <taxon>Bacteria</taxon>
        <taxon>Pseudomonadati</taxon>
        <taxon>Pseudomonadota</taxon>
        <taxon>Alphaproteobacteria</taxon>
        <taxon>Hyphomicrobiales</taxon>
        <taxon>Kaistiaceae</taxon>
        <taxon>Prosthecomicrobium</taxon>
    </lineage>
</organism>
<dbReference type="SUPFAM" id="SSF81342">
    <property type="entry name" value="Transmembrane di-heme cytochromes"/>
    <property type="match status" value="1"/>
</dbReference>
<dbReference type="InterPro" id="IPR052168">
    <property type="entry name" value="Cytochrome_b561_oxidase"/>
</dbReference>
<keyword evidence="3" id="KW-0813">Transport</keyword>
<keyword evidence="8" id="KW-0249">Electron transport</keyword>
<keyword evidence="7" id="KW-0479">Metal-binding</keyword>
<dbReference type="PANTHER" id="PTHR30529:SF7">
    <property type="entry name" value="CYTOCHROME B561 BACTERIAL_NI-HYDROGENASE DOMAIN-CONTAINING PROTEIN"/>
    <property type="match status" value="1"/>
</dbReference>
<evidence type="ECO:0000256" key="5">
    <source>
        <dbReference type="ARBA" id="ARBA00022617"/>
    </source>
</evidence>
<evidence type="ECO:0000256" key="11">
    <source>
        <dbReference type="ARBA" id="ARBA00023136"/>
    </source>
</evidence>
<sequence length="162" mass="17941">MIARQGYSAVQIGLHWLIVLLVLFQLVFGESMAELFRAELRAEPLPADAALGEAHIWVGFAILAAVALRLVLRLVQGAPPPAEGSAFTRRLAAATHILFYVLLFAVPILGILAYWWQPELGEVHELSKPAFIVLIILHVAGALYHQFVKRDDVLMRMIRPAS</sequence>
<evidence type="ECO:0000256" key="2">
    <source>
        <dbReference type="ARBA" id="ARBA00004651"/>
    </source>
</evidence>
<dbReference type="InterPro" id="IPR016174">
    <property type="entry name" value="Di-haem_cyt_TM"/>
</dbReference>
<dbReference type="EMBL" id="JACHOO010000010">
    <property type="protein sequence ID" value="MBB5754859.1"/>
    <property type="molecule type" value="Genomic_DNA"/>
</dbReference>
<dbReference type="PANTHER" id="PTHR30529">
    <property type="entry name" value="CYTOCHROME B561"/>
    <property type="match status" value="1"/>
</dbReference>
<keyword evidence="11 13" id="KW-0472">Membrane</keyword>
<evidence type="ECO:0000259" key="14">
    <source>
        <dbReference type="Pfam" id="PF01292"/>
    </source>
</evidence>
<dbReference type="Pfam" id="PF01292">
    <property type="entry name" value="Ni_hydr_CYTB"/>
    <property type="match status" value="1"/>
</dbReference>
<proteinExistence type="inferred from homology"/>
<evidence type="ECO:0000256" key="9">
    <source>
        <dbReference type="ARBA" id="ARBA00022989"/>
    </source>
</evidence>
<keyword evidence="16" id="KW-1185">Reference proteome</keyword>
<feature type="transmembrane region" description="Helical" evidence="13">
    <location>
        <begin position="93"/>
        <end position="117"/>
    </location>
</feature>
<evidence type="ECO:0000313" key="16">
    <source>
        <dbReference type="Proteomes" id="UP000523821"/>
    </source>
</evidence>
<keyword evidence="9 13" id="KW-1133">Transmembrane helix</keyword>
<reference evidence="15 16" key="1">
    <citation type="submission" date="2020-08" db="EMBL/GenBank/DDBJ databases">
        <title>Genomic Encyclopedia of Type Strains, Phase IV (KMG-IV): sequencing the most valuable type-strain genomes for metagenomic binning, comparative biology and taxonomic classification.</title>
        <authorList>
            <person name="Goeker M."/>
        </authorList>
    </citation>
    <scope>NUCLEOTIDE SEQUENCE [LARGE SCALE GENOMIC DNA]</scope>
    <source>
        <strain evidence="15 16">DSM 16268</strain>
    </source>
</reference>
<dbReference type="RefSeq" id="WP_183858285.1">
    <property type="nucleotide sequence ID" value="NZ_JACHOO010000010.1"/>
</dbReference>